<dbReference type="EMBL" id="MGAV01000024">
    <property type="protein sequence ID" value="OGK53143.1"/>
    <property type="molecule type" value="Genomic_DNA"/>
</dbReference>
<dbReference type="Gene3D" id="3.30.70.60">
    <property type="match status" value="1"/>
</dbReference>
<comment type="caution">
    <text evidence="2">The sequence shown here is derived from an EMBL/GenBank/DDBJ whole genome shotgun (WGS) entry which is preliminary data.</text>
</comment>
<proteinExistence type="predicted"/>
<gene>
    <name evidence="2" type="ORF">A3H78_02050</name>
</gene>
<dbReference type="Proteomes" id="UP000177418">
    <property type="component" value="Unassembled WGS sequence"/>
</dbReference>
<organism evidence="2 3">
    <name type="scientific">Candidatus Roizmanbacteria bacterium RIFCSPLOWO2_02_FULL_36_11</name>
    <dbReference type="NCBI Taxonomy" id="1802071"/>
    <lineage>
        <taxon>Bacteria</taxon>
        <taxon>Candidatus Roizmaniibacteriota</taxon>
    </lineage>
</organism>
<evidence type="ECO:0000313" key="2">
    <source>
        <dbReference type="EMBL" id="OGK53143.1"/>
    </source>
</evidence>
<name>A0A1F7JC30_9BACT</name>
<dbReference type="AlphaFoldDB" id="A0A1F7JC30"/>
<accession>A0A1F7JC30</accession>
<feature type="transmembrane region" description="Helical" evidence="1">
    <location>
        <begin position="16"/>
        <end position="38"/>
    </location>
</feature>
<evidence type="ECO:0000313" key="3">
    <source>
        <dbReference type="Proteomes" id="UP000177418"/>
    </source>
</evidence>
<keyword evidence="1" id="KW-0812">Transmembrane</keyword>
<keyword evidence="1" id="KW-0472">Membrane</keyword>
<dbReference type="InterPro" id="IPR014717">
    <property type="entry name" value="Transl_elong_EF1B/ribsomal_bS6"/>
</dbReference>
<keyword evidence="1" id="KW-1133">Transmembrane helix</keyword>
<sequence>MPRKIDIYTRRLLKDNIIYIILLLIFIILLIIIVPMQINRLYIQGDRNSKLNLELNELKDKRNLVIDLKANQLDQAIQTLNTLIPSSEDYFSIIRAIETLSSQTGFSITSYRISLSDISKQLIPIQITGTGSTTSIVNFLNGYHHSGGRLITINSLEYSPNATKIDLAINFYNYKSMKSDSSVGIRFDAKRIDKFVAIGESLTKSIGSEEKINPQDFNYPARSNPFGQ</sequence>
<protein>
    <submittedName>
        <fullName evidence="2">Uncharacterized protein</fullName>
    </submittedName>
</protein>
<reference evidence="2 3" key="1">
    <citation type="journal article" date="2016" name="Nat. Commun.">
        <title>Thousands of microbial genomes shed light on interconnected biogeochemical processes in an aquifer system.</title>
        <authorList>
            <person name="Anantharaman K."/>
            <person name="Brown C.T."/>
            <person name="Hug L.A."/>
            <person name="Sharon I."/>
            <person name="Castelle C.J."/>
            <person name="Probst A.J."/>
            <person name="Thomas B.C."/>
            <person name="Singh A."/>
            <person name="Wilkins M.J."/>
            <person name="Karaoz U."/>
            <person name="Brodie E.L."/>
            <person name="Williams K.H."/>
            <person name="Hubbard S.S."/>
            <person name="Banfield J.F."/>
        </authorList>
    </citation>
    <scope>NUCLEOTIDE SEQUENCE [LARGE SCALE GENOMIC DNA]</scope>
</reference>
<evidence type="ECO:0000256" key="1">
    <source>
        <dbReference type="SAM" id="Phobius"/>
    </source>
</evidence>